<dbReference type="OrthoDB" id="3784793at2759"/>
<accession>A0A9W9BWM1</accession>
<evidence type="ECO:0000313" key="2">
    <source>
        <dbReference type="EMBL" id="KAJ4333043.1"/>
    </source>
</evidence>
<feature type="compositionally biased region" description="Polar residues" evidence="1">
    <location>
        <begin position="153"/>
        <end position="163"/>
    </location>
</feature>
<name>A0A9W9BWM1_9PLEO</name>
<dbReference type="EMBL" id="JAPEUV010000103">
    <property type="protein sequence ID" value="KAJ4333043.1"/>
    <property type="molecule type" value="Genomic_DNA"/>
</dbReference>
<proteinExistence type="predicted"/>
<keyword evidence="3" id="KW-1185">Reference proteome</keyword>
<feature type="compositionally biased region" description="Low complexity" evidence="1">
    <location>
        <begin position="202"/>
        <end position="212"/>
    </location>
</feature>
<protein>
    <submittedName>
        <fullName evidence="2">Uncharacterized protein</fullName>
    </submittedName>
</protein>
<feature type="region of interest" description="Disordered" evidence="1">
    <location>
        <begin position="108"/>
        <end position="212"/>
    </location>
</feature>
<gene>
    <name evidence="2" type="ORF">N0V87_007943</name>
</gene>
<organism evidence="2 3">
    <name type="scientific">Didymella glomerata</name>
    <dbReference type="NCBI Taxonomy" id="749621"/>
    <lineage>
        <taxon>Eukaryota</taxon>
        <taxon>Fungi</taxon>
        <taxon>Dikarya</taxon>
        <taxon>Ascomycota</taxon>
        <taxon>Pezizomycotina</taxon>
        <taxon>Dothideomycetes</taxon>
        <taxon>Pleosporomycetidae</taxon>
        <taxon>Pleosporales</taxon>
        <taxon>Pleosporineae</taxon>
        <taxon>Didymellaceae</taxon>
        <taxon>Didymella</taxon>
    </lineage>
</organism>
<dbReference type="AlphaFoldDB" id="A0A9W9BWM1"/>
<dbReference type="Proteomes" id="UP001140562">
    <property type="component" value="Unassembled WGS sequence"/>
</dbReference>
<sequence length="297" mass="33087">MPFRDREWEDFQRDCDFFPAYTDYIFGVDTRPEVDDEPGLHPQIFDTQLQMQHLPQVPPQRLYSLPSPVQYHAAYDPSRGGGPALTSFSSIYGAPANDWLALQRTSSKPMLRQESSLESMQPTPTPAPRQLPASAPQFQPHPHTMPRPPILRQDSSMVASLQPTPYPAPHNSPVSGSQPHALTMPDPSRTAMPRQDSPMGASQPQTQPSSRTQPIAGLVDLLRPDDIIKNPLFLVLPQDRCMEINKLITQAWSIVNSDTTPQQKAPAMDYIRKMSLGVAEKIDQYKAATAELESILG</sequence>
<evidence type="ECO:0000313" key="3">
    <source>
        <dbReference type="Proteomes" id="UP001140562"/>
    </source>
</evidence>
<feature type="compositionally biased region" description="Polar residues" evidence="1">
    <location>
        <begin position="108"/>
        <end position="122"/>
    </location>
</feature>
<evidence type="ECO:0000256" key="1">
    <source>
        <dbReference type="SAM" id="MobiDB-lite"/>
    </source>
</evidence>
<comment type="caution">
    <text evidence="2">The sequence shown here is derived from an EMBL/GenBank/DDBJ whole genome shotgun (WGS) entry which is preliminary data.</text>
</comment>
<reference evidence="2" key="1">
    <citation type="submission" date="2022-10" db="EMBL/GenBank/DDBJ databases">
        <title>Tapping the CABI collections for fungal endophytes: first genome assemblies for Collariella, Neodidymelliopsis, Ascochyta clinopodiicola, Didymella pomorum, Didymosphaeria variabile, Neocosmospora piperis and Neocucurbitaria cava.</title>
        <authorList>
            <person name="Hill R."/>
        </authorList>
    </citation>
    <scope>NUCLEOTIDE SEQUENCE</scope>
    <source>
        <strain evidence="2">IMI 360193</strain>
    </source>
</reference>